<proteinExistence type="inferred from homology"/>
<evidence type="ECO:0000256" key="7">
    <source>
        <dbReference type="HAMAP-Rule" id="MF_00736"/>
    </source>
</evidence>
<dbReference type="Proteomes" id="UP000317778">
    <property type="component" value="Unassembled WGS sequence"/>
</dbReference>
<dbReference type="Gene3D" id="1.10.10.250">
    <property type="entry name" value="Ribosomal protein L11, C-terminal domain"/>
    <property type="match status" value="1"/>
</dbReference>
<comment type="subunit">
    <text evidence="7">Part of the ribosomal stalk of the 50S ribosomal subunit. Interacts with L10 and the large rRNA to form the base of the stalk. L10 forms an elongated spine to which L12 dimers bind in a sequential fashion forming a multimeric L10(L12)X complex.</text>
</comment>
<evidence type="ECO:0000256" key="8">
    <source>
        <dbReference type="RuleBase" id="RU003978"/>
    </source>
</evidence>
<dbReference type="FunFam" id="3.30.1550.10:FF:000005">
    <property type="entry name" value="50S ribosomal protein L11"/>
    <property type="match status" value="1"/>
</dbReference>
<evidence type="ECO:0000259" key="10">
    <source>
        <dbReference type="Pfam" id="PF00298"/>
    </source>
</evidence>
<dbReference type="InterPro" id="IPR006519">
    <property type="entry name" value="Ribosomal_uL11_bac-typ"/>
</dbReference>
<dbReference type="PROSITE" id="PS00359">
    <property type="entry name" value="RIBOSOMAL_L11"/>
    <property type="match status" value="1"/>
</dbReference>
<name>A0A532V6J1_UNCT6</name>
<dbReference type="Pfam" id="PF00298">
    <property type="entry name" value="Ribosomal_L11"/>
    <property type="match status" value="1"/>
</dbReference>
<evidence type="ECO:0000259" key="11">
    <source>
        <dbReference type="Pfam" id="PF03946"/>
    </source>
</evidence>
<dbReference type="NCBIfam" id="TIGR01632">
    <property type="entry name" value="L11_bact"/>
    <property type="match status" value="1"/>
</dbReference>
<dbReference type="Pfam" id="PF03946">
    <property type="entry name" value="Ribosomal_L11_N"/>
    <property type="match status" value="1"/>
</dbReference>
<dbReference type="SUPFAM" id="SSF54747">
    <property type="entry name" value="Ribosomal L11/L12e N-terminal domain"/>
    <property type="match status" value="1"/>
</dbReference>
<dbReference type="FunFam" id="1.10.10.250:FF:000001">
    <property type="entry name" value="50S ribosomal protein L11"/>
    <property type="match status" value="1"/>
</dbReference>
<dbReference type="Gene3D" id="3.30.1550.10">
    <property type="entry name" value="Ribosomal protein L11/L12, N-terminal domain"/>
    <property type="match status" value="1"/>
</dbReference>
<keyword evidence="3 7" id="KW-0699">rRNA-binding</keyword>
<keyword evidence="4 7" id="KW-0694">RNA-binding</keyword>
<evidence type="ECO:0000256" key="3">
    <source>
        <dbReference type="ARBA" id="ARBA00022730"/>
    </source>
</evidence>
<organism evidence="12 13">
    <name type="scientific">candidate division TA06 bacterium B3_TA06</name>
    <dbReference type="NCBI Taxonomy" id="2012487"/>
    <lineage>
        <taxon>Bacteria</taxon>
        <taxon>Bacteria division TA06</taxon>
    </lineage>
</organism>
<comment type="PTM">
    <text evidence="7 9">One or more lysine residues are methylated.</text>
</comment>
<dbReference type="GO" id="GO:0003735">
    <property type="term" value="F:structural constituent of ribosome"/>
    <property type="evidence" value="ECO:0007669"/>
    <property type="project" value="InterPro"/>
</dbReference>
<keyword evidence="6 7" id="KW-0687">Ribonucleoprotein</keyword>
<dbReference type="GO" id="GO:0070180">
    <property type="term" value="F:large ribosomal subunit rRNA binding"/>
    <property type="evidence" value="ECO:0007669"/>
    <property type="project" value="UniProtKB-UniRule"/>
</dbReference>
<dbReference type="PANTHER" id="PTHR11661:SF1">
    <property type="entry name" value="LARGE RIBOSOMAL SUBUNIT PROTEIN UL11M"/>
    <property type="match status" value="1"/>
</dbReference>
<comment type="similarity">
    <text evidence="1 7 8">Belongs to the universal ribosomal protein uL11 family.</text>
</comment>
<comment type="caution">
    <text evidence="12">The sequence shown here is derived from an EMBL/GenBank/DDBJ whole genome shotgun (WGS) entry which is preliminary data.</text>
</comment>
<reference evidence="12 13" key="1">
    <citation type="submission" date="2017-06" db="EMBL/GenBank/DDBJ databases">
        <title>Novel microbial phyla capable of carbon fixation and sulfur reduction in deep-sea sediments.</title>
        <authorList>
            <person name="Huang J."/>
            <person name="Baker B."/>
            <person name="Wang Y."/>
        </authorList>
    </citation>
    <scope>NUCLEOTIDE SEQUENCE [LARGE SCALE GENOMIC DNA]</scope>
    <source>
        <strain evidence="12">B3_TA06</strain>
    </source>
</reference>
<evidence type="ECO:0000256" key="6">
    <source>
        <dbReference type="ARBA" id="ARBA00023274"/>
    </source>
</evidence>
<dbReference type="PANTHER" id="PTHR11661">
    <property type="entry name" value="60S RIBOSOMAL PROTEIN L12"/>
    <property type="match status" value="1"/>
</dbReference>
<feature type="domain" description="Large ribosomal subunit protein uL11 C-terminal" evidence="10">
    <location>
        <begin position="76"/>
        <end position="144"/>
    </location>
</feature>
<dbReference type="AlphaFoldDB" id="A0A532V6J1"/>
<dbReference type="HAMAP" id="MF_00736">
    <property type="entry name" value="Ribosomal_uL11"/>
    <property type="match status" value="1"/>
</dbReference>
<comment type="function">
    <text evidence="7 9">Forms part of the ribosomal stalk which helps the ribosome interact with GTP-bound translation factors.</text>
</comment>
<sequence>MAKAKGKQVIGQIKLHIPAGQATPAPPVGPALSQWQLNIPEFCKQFNAATSKLSPGLITPVVITVYKDKSFSFVTKSPPASVLLKQACKIAKGSGTPNTLKVASIKRKQLMEIVRKKADDLNAASEEAAIRIIEGTARSMGITVED</sequence>
<evidence type="ECO:0000313" key="13">
    <source>
        <dbReference type="Proteomes" id="UP000317778"/>
    </source>
</evidence>
<dbReference type="InterPro" id="IPR036769">
    <property type="entry name" value="Ribosomal_uL11_C_sf"/>
</dbReference>
<evidence type="ECO:0000256" key="9">
    <source>
        <dbReference type="RuleBase" id="RU003979"/>
    </source>
</evidence>
<evidence type="ECO:0000256" key="4">
    <source>
        <dbReference type="ARBA" id="ARBA00022884"/>
    </source>
</evidence>
<dbReference type="InterPro" id="IPR000911">
    <property type="entry name" value="Ribosomal_uL11"/>
</dbReference>
<dbReference type="CDD" id="cd00349">
    <property type="entry name" value="Ribosomal_L11"/>
    <property type="match status" value="1"/>
</dbReference>
<dbReference type="InterPro" id="IPR020783">
    <property type="entry name" value="Ribosomal_uL11_C"/>
</dbReference>
<dbReference type="InterPro" id="IPR020785">
    <property type="entry name" value="Ribosomal_uL11_CS"/>
</dbReference>
<feature type="domain" description="Large ribosomal subunit protein uL11 N-terminal" evidence="11">
    <location>
        <begin position="13"/>
        <end position="71"/>
    </location>
</feature>
<dbReference type="SUPFAM" id="SSF46906">
    <property type="entry name" value="Ribosomal protein L11, C-terminal domain"/>
    <property type="match status" value="1"/>
</dbReference>
<evidence type="ECO:0000256" key="2">
    <source>
        <dbReference type="ARBA" id="ARBA00022481"/>
    </source>
</evidence>
<dbReference type="SMART" id="SM00649">
    <property type="entry name" value="RL11"/>
    <property type="match status" value="1"/>
</dbReference>
<accession>A0A532V6J1</accession>
<protein>
    <recommendedName>
        <fullName evidence="7">Large ribosomal subunit protein uL11</fullName>
    </recommendedName>
</protein>
<gene>
    <name evidence="7 12" type="primary">rplK</name>
    <name evidence="12" type="ORF">CEE36_06000</name>
</gene>
<dbReference type="InterPro" id="IPR036796">
    <property type="entry name" value="Ribosomal_uL11_N_sf"/>
</dbReference>
<evidence type="ECO:0000313" key="12">
    <source>
        <dbReference type="EMBL" id="TKJ42816.1"/>
    </source>
</evidence>
<dbReference type="GO" id="GO:0006412">
    <property type="term" value="P:translation"/>
    <property type="evidence" value="ECO:0007669"/>
    <property type="project" value="UniProtKB-UniRule"/>
</dbReference>
<dbReference type="GO" id="GO:0022625">
    <property type="term" value="C:cytosolic large ribosomal subunit"/>
    <property type="evidence" value="ECO:0007669"/>
    <property type="project" value="TreeGrafter"/>
</dbReference>
<dbReference type="EMBL" id="NJBO01000008">
    <property type="protein sequence ID" value="TKJ42816.1"/>
    <property type="molecule type" value="Genomic_DNA"/>
</dbReference>
<keyword evidence="5 7" id="KW-0689">Ribosomal protein</keyword>
<evidence type="ECO:0000256" key="5">
    <source>
        <dbReference type="ARBA" id="ARBA00022980"/>
    </source>
</evidence>
<evidence type="ECO:0000256" key="1">
    <source>
        <dbReference type="ARBA" id="ARBA00010537"/>
    </source>
</evidence>
<keyword evidence="2 7" id="KW-0488">Methylation</keyword>
<dbReference type="InterPro" id="IPR020784">
    <property type="entry name" value="Ribosomal_uL11_N"/>
</dbReference>